<protein>
    <submittedName>
        <fullName evidence="1">Uncharacterized protein</fullName>
    </submittedName>
</protein>
<evidence type="ECO:0000313" key="2">
    <source>
        <dbReference type="Proteomes" id="UP001524547"/>
    </source>
</evidence>
<dbReference type="Proteomes" id="UP001524547">
    <property type="component" value="Unassembled WGS sequence"/>
</dbReference>
<dbReference type="RefSeq" id="WP_422918807.1">
    <property type="nucleotide sequence ID" value="NZ_JAMZEJ010000002.1"/>
</dbReference>
<dbReference type="EMBL" id="JAMZEJ010000002">
    <property type="protein sequence ID" value="MCQ8240078.1"/>
    <property type="molecule type" value="Genomic_DNA"/>
</dbReference>
<comment type="caution">
    <text evidence="1">The sequence shown here is derived from an EMBL/GenBank/DDBJ whole genome shotgun (WGS) entry which is preliminary data.</text>
</comment>
<reference evidence="1 2" key="1">
    <citation type="submission" date="2022-06" db="EMBL/GenBank/DDBJ databases">
        <title>Rhizosaccharibacter gen. nov. sp. nov. KSS12, endophytic bacteria isolated from sugarcane.</title>
        <authorList>
            <person name="Pitiwittayakul N."/>
        </authorList>
    </citation>
    <scope>NUCLEOTIDE SEQUENCE [LARGE SCALE GENOMIC DNA]</scope>
    <source>
        <strain evidence="1 2">KSS12</strain>
    </source>
</reference>
<evidence type="ECO:0000313" key="1">
    <source>
        <dbReference type="EMBL" id="MCQ8240078.1"/>
    </source>
</evidence>
<accession>A0ABT1VUQ7</accession>
<sequence>MSEPPSLFPHQPVVRRLPWEIHPSLREERLKLCARMLADARRDAVALRRADLGDDGWSVGCRAYAFGRKRLRQAADEKRYSWLSIRDSSNRFIFRIGEVDVRFFRGSADEPTRRTLRRHGEEARQIALPLHADVTAGLVFRFALEADEAGDIERVVFLALHGEDGHAECFWPIPLDAAPVRRAAAGRQLTLLGDEGLASDWYRLDPEAPPDT</sequence>
<gene>
    <name evidence="1" type="ORF">NFI88_04385</name>
</gene>
<organism evidence="1 2">
    <name type="scientific">Rhizosaccharibacter radicis</name>
    <dbReference type="NCBI Taxonomy" id="2782605"/>
    <lineage>
        <taxon>Bacteria</taxon>
        <taxon>Pseudomonadati</taxon>
        <taxon>Pseudomonadota</taxon>
        <taxon>Alphaproteobacteria</taxon>
        <taxon>Acetobacterales</taxon>
        <taxon>Acetobacteraceae</taxon>
        <taxon>Rhizosaccharibacter</taxon>
    </lineage>
</organism>
<name>A0ABT1VUQ7_9PROT</name>
<keyword evidence="2" id="KW-1185">Reference proteome</keyword>
<proteinExistence type="predicted"/>